<organism evidence="1 2">
    <name type="scientific">Crenothrix polyspora</name>
    <dbReference type="NCBI Taxonomy" id="360316"/>
    <lineage>
        <taxon>Bacteria</taxon>
        <taxon>Pseudomonadati</taxon>
        <taxon>Pseudomonadota</taxon>
        <taxon>Gammaproteobacteria</taxon>
        <taxon>Methylococcales</taxon>
        <taxon>Crenotrichaceae</taxon>
        <taxon>Crenothrix</taxon>
    </lineage>
</organism>
<accession>A0A1R4HDV0</accession>
<evidence type="ECO:0000313" key="1">
    <source>
        <dbReference type="EMBL" id="SJM94425.1"/>
    </source>
</evidence>
<proteinExistence type="predicted"/>
<name>A0A1R4HDV0_9GAMM</name>
<protein>
    <submittedName>
        <fullName evidence="1">Uncharacterized protein</fullName>
    </submittedName>
</protein>
<dbReference type="OrthoDB" id="9800707at2"/>
<sequence>MLSIQAIEQAVQQLPAHDLAEFRRWFAQFDELAWDAQIEADANAGKLDALAAEALAEYHNGTAREL</sequence>
<reference evidence="2" key="1">
    <citation type="submission" date="2017-02" db="EMBL/GenBank/DDBJ databases">
        <authorList>
            <person name="Daims H."/>
        </authorList>
    </citation>
    <scope>NUCLEOTIDE SEQUENCE [LARGE SCALE GENOMIC DNA]</scope>
</reference>
<gene>
    <name evidence="1" type="ORF">CRENPOLYSF2_40014</name>
</gene>
<keyword evidence="2" id="KW-1185">Reference proteome</keyword>
<dbReference type="RefSeq" id="WP_087147796.1">
    <property type="nucleotide sequence ID" value="NZ_FUKJ01000334.1"/>
</dbReference>
<dbReference type="Proteomes" id="UP000195442">
    <property type="component" value="Unassembled WGS sequence"/>
</dbReference>
<evidence type="ECO:0000313" key="2">
    <source>
        <dbReference type="Proteomes" id="UP000195442"/>
    </source>
</evidence>
<dbReference type="EMBL" id="FUKJ01000334">
    <property type="protein sequence ID" value="SJM94425.1"/>
    <property type="molecule type" value="Genomic_DNA"/>
</dbReference>
<dbReference type="AlphaFoldDB" id="A0A1R4HDV0"/>